<dbReference type="Pfam" id="PF13855">
    <property type="entry name" value="LRR_8"/>
    <property type="match status" value="1"/>
</dbReference>
<keyword evidence="4" id="KW-0812">Transmembrane</keyword>
<dbReference type="GO" id="GO:0031102">
    <property type="term" value="P:neuron projection regeneration"/>
    <property type="evidence" value="ECO:0007669"/>
    <property type="project" value="TreeGrafter"/>
</dbReference>
<dbReference type="InterPro" id="IPR032675">
    <property type="entry name" value="LRR_dom_sf"/>
</dbReference>
<dbReference type="AlphaFoldDB" id="A0A8C6WZ53"/>
<dbReference type="PANTHER" id="PTHR47114">
    <property type="match status" value="1"/>
</dbReference>
<feature type="transmembrane region" description="Helical" evidence="4">
    <location>
        <begin position="368"/>
        <end position="391"/>
    </location>
</feature>
<accession>A0A8C6WZ53</accession>
<feature type="signal peptide" evidence="5">
    <location>
        <begin position="1"/>
        <end position="35"/>
    </location>
</feature>
<organism evidence="7 8">
    <name type="scientific">Neogobius melanostomus</name>
    <name type="common">round goby</name>
    <dbReference type="NCBI Taxonomy" id="47308"/>
    <lineage>
        <taxon>Eukaryota</taxon>
        <taxon>Metazoa</taxon>
        <taxon>Chordata</taxon>
        <taxon>Craniata</taxon>
        <taxon>Vertebrata</taxon>
        <taxon>Euteleostomi</taxon>
        <taxon>Actinopterygii</taxon>
        <taxon>Neopterygii</taxon>
        <taxon>Teleostei</taxon>
        <taxon>Neoteleostei</taxon>
        <taxon>Acanthomorphata</taxon>
        <taxon>Gobiaria</taxon>
        <taxon>Gobiiformes</taxon>
        <taxon>Gobioidei</taxon>
        <taxon>Gobiidae</taxon>
        <taxon>Benthophilinae</taxon>
        <taxon>Neogobiini</taxon>
        <taxon>Neogobius</taxon>
    </lineage>
</organism>
<evidence type="ECO:0000313" key="7">
    <source>
        <dbReference type="Ensembl" id="ENSNMLP00000042244.1"/>
    </source>
</evidence>
<evidence type="ECO:0000313" key="8">
    <source>
        <dbReference type="Proteomes" id="UP000694523"/>
    </source>
</evidence>
<reference evidence="7" key="2">
    <citation type="submission" date="2025-09" db="UniProtKB">
        <authorList>
            <consortium name="Ensembl"/>
        </authorList>
    </citation>
    <scope>IDENTIFICATION</scope>
</reference>
<sequence length="410" mass="44962">TGMLSTSGGFPMPWSGCGFLLVLCVSPMACLMVSSCPAGCCCPRPGLLVLCESLGLLSLPRSVPLSTSALSVARNQLCNIDNLLRPFSDLQELSLSHNQLSRFPRGLPPRAFQGLNKLAVLTLKGNKLTSLPRNLPDSLILVNLQVLKINSNCLRSVPDSAFDTLPRLRSVNLSNNLWVCECDILYLYRWLLSGRIKMATDLVCTEPLHLAHRLLLNLSVMAICPRVLMPKRTAINDALEQSTQFPTESVLLKTSQNVNDKFAPRLSVNDSFPSVTKTRVHPGHYSLETLSYEECMSLNTTPSVTPLYPETTAFPTDEKLLCRYNVTGQPTETNVTSTEETRALLSTNRDSPWPTVEPGPLALKDSTVITALLALLCVLVAMLMLAVLIVLKKILLRHQRVAPLETGSGR</sequence>
<feature type="chain" id="PRO_5034838374" evidence="5">
    <location>
        <begin position="36"/>
        <end position="410"/>
    </location>
</feature>
<dbReference type="SMART" id="SM00082">
    <property type="entry name" value="LRRCT"/>
    <property type="match status" value="1"/>
</dbReference>
<dbReference type="InterPro" id="IPR001611">
    <property type="entry name" value="Leu-rich_rpt"/>
</dbReference>
<proteinExistence type="predicted"/>
<dbReference type="InterPro" id="IPR003591">
    <property type="entry name" value="Leu-rich_rpt_typical-subtyp"/>
</dbReference>
<keyword evidence="4" id="KW-1133">Transmembrane helix</keyword>
<evidence type="ECO:0000256" key="1">
    <source>
        <dbReference type="ARBA" id="ARBA00022614"/>
    </source>
</evidence>
<evidence type="ECO:0000256" key="2">
    <source>
        <dbReference type="ARBA" id="ARBA00022729"/>
    </source>
</evidence>
<keyword evidence="3" id="KW-0677">Repeat</keyword>
<keyword evidence="2 5" id="KW-0732">Signal</keyword>
<keyword evidence="1" id="KW-0433">Leucine-rich repeat</keyword>
<protein>
    <submittedName>
        <fullName evidence="7">Si:ch211-191d15.2</fullName>
    </submittedName>
</protein>
<dbReference type="Ensembl" id="ENSNMLT00000046921.1">
    <property type="protein sequence ID" value="ENSNMLP00000042244.1"/>
    <property type="gene ID" value="ENSNMLG00000025737.1"/>
</dbReference>
<dbReference type="InterPro" id="IPR051071">
    <property type="entry name" value="LRR-bact_E3_ubiq_ligases"/>
</dbReference>
<feature type="domain" description="LRRCT" evidence="6">
    <location>
        <begin position="176"/>
        <end position="225"/>
    </location>
</feature>
<keyword evidence="8" id="KW-1185">Reference proteome</keyword>
<dbReference type="InterPro" id="IPR000483">
    <property type="entry name" value="Cys-rich_flank_reg_C"/>
</dbReference>
<evidence type="ECO:0000256" key="5">
    <source>
        <dbReference type="SAM" id="SignalP"/>
    </source>
</evidence>
<evidence type="ECO:0000259" key="6">
    <source>
        <dbReference type="SMART" id="SM00082"/>
    </source>
</evidence>
<dbReference type="SUPFAM" id="SSF52058">
    <property type="entry name" value="L domain-like"/>
    <property type="match status" value="1"/>
</dbReference>
<dbReference type="Gene3D" id="3.80.10.10">
    <property type="entry name" value="Ribonuclease Inhibitor"/>
    <property type="match status" value="2"/>
</dbReference>
<name>A0A8C6WZ53_9GOBI</name>
<dbReference type="Proteomes" id="UP000694523">
    <property type="component" value="Unplaced"/>
</dbReference>
<keyword evidence="4" id="KW-0472">Membrane</keyword>
<evidence type="ECO:0000256" key="4">
    <source>
        <dbReference type="SAM" id="Phobius"/>
    </source>
</evidence>
<reference evidence="7" key="1">
    <citation type="submission" date="2025-08" db="UniProtKB">
        <authorList>
            <consortium name="Ensembl"/>
        </authorList>
    </citation>
    <scope>IDENTIFICATION</scope>
</reference>
<dbReference type="SMART" id="SM00369">
    <property type="entry name" value="LRR_TYP"/>
    <property type="match status" value="3"/>
</dbReference>
<dbReference type="PANTHER" id="PTHR47114:SF3">
    <property type="entry name" value="LEUCINE-RICH ALPHA-2-GLYCOPROTEIN-LIKE"/>
    <property type="match status" value="1"/>
</dbReference>
<evidence type="ECO:0000256" key="3">
    <source>
        <dbReference type="ARBA" id="ARBA00022737"/>
    </source>
</evidence>